<dbReference type="EMBL" id="BEYU01000010">
    <property type="protein sequence ID" value="GBG25010.1"/>
    <property type="molecule type" value="Genomic_DNA"/>
</dbReference>
<evidence type="ECO:0000256" key="6">
    <source>
        <dbReference type="ARBA" id="ARBA00022989"/>
    </source>
</evidence>
<dbReference type="InterPro" id="IPR049563">
    <property type="entry name" value="TXTP-like"/>
</dbReference>
<evidence type="ECO:0000256" key="8">
    <source>
        <dbReference type="ARBA" id="ARBA00023136"/>
    </source>
</evidence>
<dbReference type="InterPro" id="IPR018108">
    <property type="entry name" value="MCP_transmembrane"/>
</dbReference>
<keyword evidence="4 9" id="KW-0812">Transmembrane</keyword>
<protein>
    <submittedName>
        <fullName evidence="11">Mitochondrial succinate-fumarate transporter 1</fullName>
    </submittedName>
</protein>
<keyword evidence="12" id="KW-1185">Reference proteome</keyword>
<reference evidence="11 12" key="1">
    <citation type="submission" date="2017-12" db="EMBL/GenBank/DDBJ databases">
        <title>Sequencing, de novo assembly and annotation of complete genome of a new Thraustochytrid species, strain FCC1311.</title>
        <authorList>
            <person name="Sedici K."/>
            <person name="Godart F."/>
            <person name="Aiese Cigliano R."/>
            <person name="Sanseverino W."/>
            <person name="Barakat M."/>
            <person name="Ortet P."/>
            <person name="Marechal E."/>
            <person name="Cagnac O."/>
            <person name="Amato A."/>
        </authorList>
    </citation>
    <scope>NUCLEOTIDE SEQUENCE [LARGE SCALE GENOMIC DNA]</scope>
</reference>
<dbReference type="PROSITE" id="PS50920">
    <property type="entry name" value="SOLCAR"/>
    <property type="match status" value="3"/>
</dbReference>
<evidence type="ECO:0000256" key="10">
    <source>
        <dbReference type="RuleBase" id="RU000488"/>
    </source>
</evidence>
<evidence type="ECO:0000256" key="2">
    <source>
        <dbReference type="ARBA" id="ARBA00006375"/>
    </source>
</evidence>
<comment type="subcellular location">
    <subcellularLocation>
        <location evidence="1">Mitochondrion membrane</location>
        <topology evidence="1">Multi-pass membrane protein</topology>
    </subcellularLocation>
</comment>
<dbReference type="SUPFAM" id="SSF103506">
    <property type="entry name" value="Mitochondrial carrier"/>
    <property type="match status" value="1"/>
</dbReference>
<dbReference type="PANTHER" id="PTHR45788:SF2">
    <property type="entry name" value="SUCCINATE_FUMARATE MITOCHONDRIAL TRANSPORTER"/>
    <property type="match status" value="1"/>
</dbReference>
<gene>
    <name evidence="11" type="ORF">FCC1311_012272</name>
</gene>
<comment type="caution">
    <text evidence="11">The sequence shown here is derived from an EMBL/GenBank/DDBJ whole genome shotgun (WGS) entry which is preliminary data.</text>
</comment>
<dbReference type="Gene3D" id="1.50.40.10">
    <property type="entry name" value="Mitochondrial carrier domain"/>
    <property type="match status" value="2"/>
</dbReference>
<dbReference type="GO" id="GO:0005469">
    <property type="term" value="F:succinate:fumarate antiporter activity"/>
    <property type="evidence" value="ECO:0007669"/>
    <property type="project" value="TreeGrafter"/>
</dbReference>
<evidence type="ECO:0000256" key="4">
    <source>
        <dbReference type="ARBA" id="ARBA00022692"/>
    </source>
</evidence>
<evidence type="ECO:0000313" key="11">
    <source>
        <dbReference type="EMBL" id="GBG25010.1"/>
    </source>
</evidence>
<evidence type="ECO:0000256" key="1">
    <source>
        <dbReference type="ARBA" id="ARBA00004225"/>
    </source>
</evidence>
<evidence type="ECO:0000256" key="5">
    <source>
        <dbReference type="ARBA" id="ARBA00022737"/>
    </source>
</evidence>
<organism evidence="11 12">
    <name type="scientific">Hondaea fermentalgiana</name>
    <dbReference type="NCBI Taxonomy" id="2315210"/>
    <lineage>
        <taxon>Eukaryota</taxon>
        <taxon>Sar</taxon>
        <taxon>Stramenopiles</taxon>
        <taxon>Bigyra</taxon>
        <taxon>Labyrinthulomycetes</taxon>
        <taxon>Thraustochytrida</taxon>
        <taxon>Thraustochytriidae</taxon>
        <taxon>Hondaea</taxon>
    </lineage>
</organism>
<evidence type="ECO:0000313" key="12">
    <source>
        <dbReference type="Proteomes" id="UP000241890"/>
    </source>
</evidence>
<proteinExistence type="inferred from homology"/>
<dbReference type="Pfam" id="PF00153">
    <property type="entry name" value="Mito_carr"/>
    <property type="match status" value="3"/>
</dbReference>
<evidence type="ECO:0000256" key="3">
    <source>
        <dbReference type="ARBA" id="ARBA00022448"/>
    </source>
</evidence>
<keyword evidence="7" id="KW-0496">Mitochondrion</keyword>
<feature type="repeat" description="Solcar" evidence="9">
    <location>
        <begin position="152"/>
        <end position="243"/>
    </location>
</feature>
<dbReference type="OrthoDB" id="1924968at2759"/>
<evidence type="ECO:0000256" key="9">
    <source>
        <dbReference type="PROSITE-ProRule" id="PRU00282"/>
    </source>
</evidence>
<accession>A0A2R5G1X8</accession>
<feature type="repeat" description="Solcar" evidence="9">
    <location>
        <begin position="61"/>
        <end position="143"/>
    </location>
</feature>
<comment type="similarity">
    <text evidence="2 10">Belongs to the mitochondrial carrier (TC 2.A.29) family.</text>
</comment>
<dbReference type="InterPro" id="IPR023395">
    <property type="entry name" value="MCP_dom_sf"/>
</dbReference>
<dbReference type="PANTHER" id="PTHR45788">
    <property type="entry name" value="SUCCINATE/FUMARATE MITOCHONDRIAL TRANSPORTER-RELATED"/>
    <property type="match status" value="1"/>
</dbReference>
<keyword evidence="3 10" id="KW-0813">Transport</keyword>
<keyword evidence="8 9" id="KW-0472">Membrane</keyword>
<dbReference type="GO" id="GO:0031966">
    <property type="term" value="C:mitochondrial membrane"/>
    <property type="evidence" value="ECO:0007669"/>
    <property type="project" value="UniProtKB-SubCell"/>
</dbReference>
<evidence type="ECO:0000256" key="7">
    <source>
        <dbReference type="ARBA" id="ARBA00023128"/>
    </source>
</evidence>
<dbReference type="AlphaFoldDB" id="A0A2R5G1X8"/>
<keyword evidence="6" id="KW-1133">Transmembrane helix</keyword>
<sequence length="367" mass="39573">MTPENVSAASASVLCPTSVMAARPAAVRGGDSSSSSSKVLAPSPIKNILGAKLASSNLSPYIKLVSGMAGGVAEACTLQPLDVAKTRLQLDKTNEYNGMIDCLKKTARNEGVGALYKGLTPFVTHLTLKYALRFGAFEKFKVMLGADAKGNASAKVNFTAGLAVGTLEACMIVTPFEVIKTRLQKQKVVAGQEPMYRGPIDVVVKIVRNEGIQRLWSGNMPTVIRQGSNQAFNFMSMAILNKMLWGKEQGDGKVLAVWQTLLNGLLAGAVGPCLNAPIDVVKTRMMGQDFSKPGEIKYTGWYQTARLIAAEEGLPALWKGIIPRLSRLAPGQAITWTVVMRVSTYFENLQKEIAADEKFKKEAEDKK</sequence>
<feature type="repeat" description="Solcar" evidence="9">
    <location>
        <begin position="255"/>
        <end position="345"/>
    </location>
</feature>
<keyword evidence="5" id="KW-0677">Repeat</keyword>
<dbReference type="Proteomes" id="UP000241890">
    <property type="component" value="Unassembled WGS sequence"/>
</dbReference>
<name>A0A2R5G1X8_9STRA</name>
<dbReference type="InParanoid" id="A0A2R5G1X8"/>